<gene>
    <name evidence="2" type="ORF">Clacol_000338</name>
</gene>
<feature type="compositionally biased region" description="Basic residues" evidence="1">
    <location>
        <begin position="40"/>
        <end position="50"/>
    </location>
</feature>
<dbReference type="Proteomes" id="UP001050691">
    <property type="component" value="Unassembled WGS sequence"/>
</dbReference>
<dbReference type="AlphaFoldDB" id="A0AAV4ZWG4"/>
<sequence length="82" mass="8509">MKVEIVVDPSKPPPLSQRVSAAPGKGTKATPKVAKMSAKTPKKTRFRKKGTGGAKRPVKSAEDLDAEMMDYAANGPAAATSA</sequence>
<keyword evidence="3" id="KW-1185">Reference proteome</keyword>
<accession>A0AAV4ZWG4</accession>
<feature type="region of interest" description="Disordered" evidence="1">
    <location>
        <begin position="1"/>
        <end position="61"/>
    </location>
</feature>
<proteinExistence type="predicted"/>
<reference evidence="2" key="1">
    <citation type="submission" date="2021-10" db="EMBL/GenBank/DDBJ databases">
        <title>De novo Genome Assembly of Clathrus columnatus (Basidiomycota, Fungi) Using Illumina and Nanopore Sequence Data.</title>
        <authorList>
            <person name="Ogiso-Tanaka E."/>
            <person name="Itagaki H."/>
            <person name="Hosoya T."/>
            <person name="Hosaka K."/>
        </authorList>
    </citation>
    <scope>NUCLEOTIDE SEQUENCE</scope>
    <source>
        <strain evidence="2">MO-923</strain>
    </source>
</reference>
<evidence type="ECO:0000313" key="2">
    <source>
        <dbReference type="EMBL" id="GJJ06149.1"/>
    </source>
</evidence>
<protein>
    <recommendedName>
        <fullName evidence="4">Chromatin target of PRMT1 protein C-terminal domain-containing protein</fullName>
    </recommendedName>
</protein>
<evidence type="ECO:0008006" key="4">
    <source>
        <dbReference type="Google" id="ProtNLM"/>
    </source>
</evidence>
<evidence type="ECO:0000313" key="3">
    <source>
        <dbReference type="Proteomes" id="UP001050691"/>
    </source>
</evidence>
<organism evidence="2 3">
    <name type="scientific">Clathrus columnatus</name>
    <dbReference type="NCBI Taxonomy" id="1419009"/>
    <lineage>
        <taxon>Eukaryota</taxon>
        <taxon>Fungi</taxon>
        <taxon>Dikarya</taxon>
        <taxon>Basidiomycota</taxon>
        <taxon>Agaricomycotina</taxon>
        <taxon>Agaricomycetes</taxon>
        <taxon>Phallomycetidae</taxon>
        <taxon>Phallales</taxon>
        <taxon>Clathraceae</taxon>
        <taxon>Clathrus</taxon>
    </lineage>
</organism>
<dbReference type="EMBL" id="BPWL01000001">
    <property type="protein sequence ID" value="GJJ06149.1"/>
    <property type="molecule type" value="Genomic_DNA"/>
</dbReference>
<comment type="caution">
    <text evidence="2">The sequence shown here is derived from an EMBL/GenBank/DDBJ whole genome shotgun (WGS) entry which is preliminary data.</text>
</comment>
<evidence type="ECO:0000256" key="1">
    <source>
        <dbReference type="SAM" id="MobiDB-lite"/>
    </source>
</evidence>
<name>A0AAV4ZWG4_9AGAM</name>